<dbReference type="Proteomes" id="UP000582837">
    <property type="component" value="Unassembled WGS sequence"/>
</dbReference>
<gene>
    <name evidence="1" type="ORF">HNQ61_001236</name>
</gene>
<evidence type="ECO:0008006" key="3">
    <source>
        <dbReference type="Google" id="ProtNLM"/>
    </source>
</evidence>
<accession>A0A841GLI0</accession>
<name>A0A841GLI0_9BACT</name>
<dbReference type="RefSeq" id="WP_170037191.1">
    <property type="nucleotide sequence ID" value="NZ_JABDTL010000002.1"/>
</dbReference>
<dbReference type="EMBL" id="JACHIA010000002">
    <property type="protein sequence ID" value="MBB6069621.1"/>
    <property type="molecule type" value="Genomic_DNA"/>
</dbReference>
<proteinExistence type="predicted"/>
<evidence type="ECO:0000313" key="1">
    <source>
        <dbReference type="EMBL" id="MBB6069621.1"/>
    </source>
</evidence>
<protein>
    <recommendedName>
        <fullName evidence="3">STAS/SEC14 domain-containing protein</fullName>
    </recommendedName>
</protein>
<keyword evidence="2" id="KW-1185">Reference proteome</keyword>
<comment type="caution">
    <text evidence="1">The sequence shown here is derived from an EMBL/GenBank/DDBJ whole genome shotgun (WGS) entry which is preliminary data.</text>
</comment>
<evidence type="ECO:0000313" key="2">
    <source>
        <dbReference type="Proteomes" id="UP000582837"/>
    </source>
</evidence>
<dbReference type="AlphaFoldDB" id="A0A841GLI0"/>
<organism evidence="1 2">
    <name type="scientific">Longimicrobium terrae</name>
    <dbReference type="NCBI Taxonomy" id="1639882"/>
    <lineage>
        <taxon>Bacteria</taxon>
        <taxon>Pseudomonadati</taxon>
        <taxon>Gemmatimonadota</taxon>
        <taxon>Longimicrobiia</taxon>
        <taxon>Longimicrobiales</taxon>
        <taxon>Longimicrobiaceae</taxon>
        <taxon>Longimicrobium</taxon>
    </lineage>
</organism>
<sequence length="172" mass="19099">MDRARLMLVCAGLAGRTKVACLHQLADDGSAMGIRFLIDLPCRCVVTRMWGSVSGADIHEYLRAMRAHPDFNPDYPRIVDMRRITQMPTTSEMRMLAQTVSAMAGGTGRRALIADRDYPFGLLRMFEIIAGIHSTETDYRAFRDPASAAEWLELDASVVAPLEEPDEDDPPA</sequence>
<reference evidence="1 2" key="1">
    <citation type="submission" date="2020-08" db="EMBL/GenBank/DDBJ databases">
        <title>Genomic Encyclopedia of Type Strains, Phase IV (KMG-IV): sequencing the most valuable type-strain genomes for metagenomic binning, comparative biology and taxonomic classification.</title>
        <authorList>
            <person name="Goeker M."/>
        </authorList>
    </citation>
    <scope>NUCLEOTIDE SEQUENCE [LARGE SCALE GENOMIC DNA]</scope>
    <source>
        <strain evidence="1 2">DSM 29007</strain>
    </source>
</reference>